<reference evidence="12 13" key="1">
    <citation type="journal article" date="2018" name="Mol. Biol. Evol.">
        <title>Broad Genomic Sampling Reveals a Smut Pathogenic Ancestry of the Fungal Clade Ustilaginomycotina.</title>
        <authorList>
            <person name="Kijpornyongpan T."/>
            <person name="Mondo S.J."/>
            <person name="Barry K."/>
            <person name="Sandor L."/>
            <person name="Lee J."/>
            <person name="Lipzen A."/>
            <person name="Pangilinan J."/>
            <person name="LaButti K."/>
            <person name="Hainaut M."/>
            <person name="Henrissat B."/>
            <person name="Grigoriev I.V."/>
            <person name="Spatafora J.W."/>
            <person name="Aime M.C."/>
        </authorList>
    </citation>
    <scope>NUCLEOTIDE SEQUENCE [LARGE SCALE GENOMIC DNA]</scope>
    <source>
        <strain evidence="12 13">MCA 4186</strain>
    </source>
</reference>
<dbReference type="Proteomes" id="UP000245946">
    <property type="component" value="Unassembled WGS sequence"/>
</dbReference>
<feature type="region of interest" description="Disordered" evidence="10">
    <location>
        <begin position="368"/>
        <end position="392"/>
    </location>
</feature>
<dbReference type="AlphaFoldDB" id="A0A316Z922"/>
<dbReference type="OrthoDB" id="205099at2759"/>
<protein>
    <recommendedName>
        <fullName evidence="3 9">Mediator of RNA polymerase II transcription subunit 14</fullName>
    </recommendedName>
    <alternativeName>
        <fullName evidence="8 9">Mediator complex subunit 14</fullName>
    </alternativeName>
</protein>
<evidence type="ECO:0000256" key="9">
    <source>
        <dbReference type="RuleBase" id="RU365082"/>
    </source>
</evidence>
<dbReference type="STRING" id="58919.A0A316Z922"/>
<evidence type="ECO:0000259" key="11">
    <source>
        <dbReference type="Pfam" id="PF08638"/>
    </source>
</evidence>
<dbReference type="GO" id="GO:0016592">
    <property type="term" value="C:mediator complex"/>
    <property type="evidence" value="ECO:0007669"/>
    <property type="project" value="UniProtKB-UniRule"/>
</dbReference>
<keyword evidence="6 9" id="KW-0804">Transcription</keyword>
<dbReference type="GO" id="GO:0006357">
    <property type="term" value="P:regulation of transcription by RNA polymerase II"/>
    <property type="evidence" value="ECO:0007669"/>
    <property type="project" value="InterPro"/>
</dbReference>
<keyword evidence="7 9" id="KW-0539">Nucleus</keyword>
<comment type="subunit">
    <text evidence="9">Component of the Mediator complex.</text>
</comment>
<feature type="region of interest" description="Disordered" evidence="10">
    <location>
        <begin position="1133"/>
        <end position="1163"/>
    </location>
</feature>
<evidence type="ECO:0000256" key="7">
    <source>
        <dbReference type="ARBA" id="ARBA00023242"/>
    </source>
</evidence>
<evidence type="ECO:0000313" key="13">
    <source>
        <dbReference type="Proteomes" id="UP000245946"/>
    </source>
</evidence>
<comment type="subcellular location">
    <subcellularLocation>
        <location evidence="1 9">Nucleus</location>
    </subcellularLocation>
</comment>
<organism evidence="12 13">
    <name type="scientific">Tilletiopsis washingtonensis</name>
    <dbReference type="NCBI Taxonomy" id="58919"/>
    <lineage>
        <taxon>Eukaryota</taxon>
        <taxon>Fungi</taxon>
        <taxon>Dikarya</taxon>
        <taxon>Basidiomycota</taxon>
        <taxon>Ustilaginomycotina</taxon>
        <taxon>Exobasidiomycetes</taxon>
        <taxon>Entylomatales</taxon>
        <taxon>Entylomatales incertae sedis</taxon>
        <taxon>Tilletiopsis</taxon>
    </lineage>
</organism>
<feature type="region of interest" description="Disordered" evidence="10">
    <location>
        <begin position="59"/>
        <end position="79"/>
    </location>
</feature>
<dbReference type="InterPro" id="IPR055122">
    <property type="entry name" value="Med14_N"/>
</dbReference>
<feature type="compositionally biased region" description="Low complexity" evidence="10">
    <location>
        <begin position="1142"/>
        <end position="1151"/>
    </location>
</feature>
<evidence type="ECO:0000313" key="12">
    <source>
        <dbReference type="EMBL" id="PWN97442.1"/>
    </source>
</evidence>
<evidence type="ECO:0000256" key="10">
    <source>
        <dbReference type="SAM" id="MobiDB-lite"/>
    </source>
</evidence>
<dbReference type="GO" id="GO:0070847">
    <property type="term" value="C:core mediator complex"/>
    <property type="evidence" value="ECO:0007669"/>
    <property type="project" value="TreeGrafter"/>
</dbReference>
<evidence type="ECO:0000256" key="1">
    <source>
        <dbReference type="ARBA" id="ARBA00004123"/>
    </source>
</evidence>
<evidence type="ECO:0000256" key="3">
    <source>
        <dbReference type="ARBA" id="ARBA00019619"/>
    </source>
</evidence>
<accession>A0A316Z922</accession>
<proteinExistence type="inferred from homology"/>
<sequence>MHSPRRAHASSPLAGADMTAPGSVNGGYVGKMGAPAANGNGDLPALGMPPPASMLAPAAAANGAHTWPEAGPSSLQKPGAGAASEAAALLLRTERARKKARLRQAEGISREELERELIPETEGLVPLGAVVARLANYGFETFTNLSETLPTLSSAERRAKIFAAALDVRKQLVKLLVLVQWSKSAPELMVARNLIALICGQFGQAQDAADALIEVRNSLPAARIRTADLASAIDVQGSGEYPRLPSALKDAYVQPAPFSDTEALAIVRELDTALCLRLATVEVVPLQMSDYSIADGRASFFVSKLFEARLTLSGADETDRWYLLDVLFDFRITGAGADIFPRRPKKHARATLLAQTDAELTPRSPAAALEGANEPEGSAAERQEGDAASEAGDFRRRDAPLIRAFNFLQSQALEYQLDILNYQAVQLSRVSWAPTLTAGFEPILRQGDPRTLSLAYWRNRAGPSTAPPPKLGQKVLWNPLAGGSISIRVRDRTRATTAGKSALLSRLLCRDVAAVEATPGQELKEQELNVEWKVAAELEQQLDVGCLTIDAQHLDIETVLLAAVSRHAAAAISELRSRVLKSPLRRILTEVRCVSEAQTQHGRPSHVLQLPLHDRLRLLLRLDAISGRLSLERSKESAEADGPVALSAETLARDSATKRLQEASVLVNDDPKLLVEVLMRQRILAILDDLEQKATYLGLPCTRRMPLRPTEYAKLGAQVSLLYVPLVQCPSYYLVLNIGEASIRAGLMCAGTFIEGAMTVMAVHSVEWLDRERLGRAGALGKRKRDMATAGMQAALDLSIEELSMMHRYSVALVCYHQVEQQLRARGLPFVHVGAATSTSSPPMARPSAAAGPSKPSADAAVPSLCLRAESLLGPTRALVKRNVSLRLVDWSDRMRCRVEISVRLRKALGMASRRITVDEATGDSLEFSRETLVLTFSTRIISDCLSRFFAEWNRIARVTMLARDVARAGRSGKGKGRLELRSFDPERVVFAYDHGLTAVIRWQPSLAQMGNSFYALELSSDDETQPNPHRLVAASLQRMLNGMHDGSSSFWPSFIQLLHDTLPVLRVLAPLADTCLTDADCPEPEFRSATWIRLHFFGHFVLDIRFLRNSKVLFSDGALPLAVCAPPDAQQPLAKKEEDAAAAAAPKADLSQPPRAPRSSNLDQATKEDFAALPQIFNPIPRFGDIAGRVVRLVTAPQPSAPAATAGEAPAARDPLAAINLGRAVLCDCADDVARPVLQSLLDQMRQALAAEPSAAA</sequence>
<dbReference type="Pfam" id="PF08638">
    <property type="entry name" value="Med14"/>
    <property type="match status" value="1"/>
</dbReference>
<gene>
    <name evidence="12" type="ORF">FA09DRAFT_361250</name>
</gene>
<feature type="region of interest" description="Disordered" evidence="10">
    <location>
        <begin position="1"/>
        <end position="41"/>
    </location>
</feature>
<feature type="domain" description="Mediator complex subunit MED14 N-terminal" evidence="11">
    <location>
        <begin position="125"/>
        <end position="313"/>
    </location>
</feature>
<comment type="function">
    <text evidence="9">Component of the Mediator complex, a coactivator involved in the regulated transcription of nearly all RNA polymerase II-dependent genes. Mediator functions as a bridge to convey information from gene-specific regulatory proteins to the basal RNA polymerase II transcription machinery. Mediator is recruited to promoters by direct interactions with regulatory proteins and serves as a scaffold for the assembly of a functional preinitiation complex with RNA polymerase II and the general transcription factors.</text>
</comment>
<dbReference type="GeneID" id="37272872"/>
<dbReference type="RefSeq" id="XP_025597721.1">
    <property type="nucleotide sequence ID" value="XM_025745328.1"/>
</dbReference>
<comment type="similarity">
    <text evidence="2 9">Belongs to the Mediator complex subunit 14 family.</text>
</comment>
<feature type="region of interest" description="Disordered" evidence="10">
    <location>
        <begin position="837"/>
        <end position="856"/>
    </location>
</feature>
<keyword evidence="4 9" id="KW-0805">Transcription regulation</keyword>
<evidence type="ECO:0000256" key="5">
    <source>
        <dbReference type="ARBA" id="ARBA00023159"/>
    </source>
</evidence>
<dbReference type="PANTHER" id="PTHR12809">
    <property type="entry name" value="MEDIATOR COMPLEX SUBUNIT"/>
    <property type="match status" value="1"/>
</dbReference>
<dbReference type="EMBL" id="KZ819295">
    <property type="protein sequence ID" value="PWN97442.1"/>
    <property type="molecule type" value="Genomic_DNA"/>
</dbReference>
<evidence type="ECO:0000256" key="8">
    <source>
        <dbReference type="ARBA" id="ARBA00032007"/>
    </source>
</evidence>
<evidence type="ECO:0000256" key="4">
    <source>
        <dbReference type="ARBA" id="ARBA00023015"/>
    </source>
</evidence>
<evidence type="ECO:0000256" key="6">
    <source>
        <dbReference type="ARBA" id="ARBA00023163"/>
    </source>
</evidence>
<evidence type="ECO:0000256" key="2">
    <source>
        <dbReference type="ARBA" id="ARBA00007813"/>
    </source>
</evidence>
<keyword evidence="5 9" id="KW-0010">Activator</keyword>
<dbReference type="PANTHER" id="PTHR12809:SF2">
    <property type="entry name" value="MEDIATOR OF RNA POLYMERASE II TRANSCRIPTION SUBUNIT 14"/>
    <property type="match status" value="1"/>
</dbReference>
<keyword evidence="13" id="KW-1185">Reference proteome</keyword>
<dbReference type="GO" id="GO:0003712">
    <property type="term" value="F:transcription coregulator activity"/>
    <property type="evidence" value="ECO:0007669"/>
    <property type="project" value="UniProtKB-UniRule"/>
</dbReference>
<name>A0A316Z922_9BASI</name>
<dbReference type="InterPro" id="IPR013947">
    <property type="entry name" value="Mediator_Med14"/>
</dbReference>